<evidence type="ECO:0000256" key="3">
    <source>
        <dbReference type="ARBA" id="ARBA00023163"/>
    </source>
</evidence>
<dbReference type="Pfam" id="PF12802">
    <property type="entry name" value="MarR_2"/>
    <property type="match status" value="1"/>
</dbReference>
<evidence type="ECO:0000256" key="2">
    <source>
        <dbReference type="ARBA" id="ARBA00023125"/>
    </source>
</evidence>
<dbReference type="AlphaFoldDB" id="A0A0H3N6X2"/>
<dbReference type="GO" id="GO:0003700">
    <property type="term" value="F:DNA-binding transcription factor activity"/>
    <property type="evidence" value="ECO:0007669"/>
    <property type="project" value="InterPro"/>
</dbReference>
<dbReference type="PANTHER" id="PTHR42756">
    <property type="entry name" value="TRANSCRIPTIONAL REGULATOR, MARR"/>
    <property type="match status" value="1"/>
</dbReference>
<proteinExistence type="predicted"/>
<feature type="domain" description="HTH marR-type" evidence="4">
    <location>
        <begin position="27"/>
        <end position="169"/>
    </location>
</feature>
<dbReference type="Proteomes" id="UP000002068">
    <property type="component" value="Chromosome"/>
</dbReference>
<dbReference type="GO" id="GO:0003677">
    <property type="term" value="F:DNA binding"/>
    <property type="evidence" value="ECO:0007669"/>
    <property type="project" value="UniProtKB-KW"/>
</dbReference>
<gene>
    <name evidence="5" type="ordered locus">CD196_1492</name>
</gene>
<dbReference type="HOGENOM" id="CLU_107565_0_0_9"/>
<dbReference type="PROSITE" id="PS01117">
    <property type="entry name" value="HTH_MARR_1"/>
    <property type="match status" value="1"/>
</dbReference>
<dbReference type="PANTHER" id="PTHR42756:SF1">
    <property type="entry name" value="TRANSCRIPTIONAL REPRESSOR OF EMRAB OPERON"/>
    <property type="match status" value="1"/>
</dbReference>
<keyword evidence="3" id="KW-0804">Transcription</keyword>
<dbReference type="InterPro" id="IPR036390">
    <property type="entry name" value="WH_DNA-bd_sf"/>
</dbReference>
<dbReference type="Gene3D" id="1.10.10.10">
    <property type="entry name" value="Winged helix-like DNA-binding domain superfamily/Winged helix DNA-binding domain"/>
    <property type="match status" value="1"/>
</dbReference>
<keyword evidence="2" id="KW-0238">DNA-binding</keyword>
<dbReference type="KEGG" id="cdc:CD196_1492"/>
<dbReference type="SMART" id="SM00347">
    <property type="entry name" value="HTH_MARR"/>
    <property type="match status" value="1"/>
</dbReference>
<name>A0A0H3N6X2_CLODC</name>
<dbReference type="EMBL" id="FN538970">
    <property type="protein sequence ID" value="CBA62861.1"/>
    <property type="molecule type" value="Genomic_DNA"/>
</dbReference>
<dbReference type="PROSITE" id="PS50995">
    <property type="entry name" value="HTH_MARR_2"/>
    <property type="match status" value="1"/>
</dbReference>
<sequence>MTLELIHDILFSTKQLLKIKEIYFMDYSNELKELFLMNQTYATLFTLTNKIQIEGDKYFGILTSRQYMTILSILHLPEEETTLNNIARKMGTSKQNINRLVANLEKNGYVDVIPSPHDKRAINVKVTDLGKKVMVTCSRTGINFMADVFHEFTKDELETLWSLLKKMYRFNGEEQDGFEEDANFMEYEEIDKIKSEALEEFAKRRNRVNKND</sequence>
<dbReference type="InterPro" id="IPR000835">
    <property type="entry name" value="HTH_MarR-typ"/>
</dbReference>
<protein>
    <submittedName>
        <fullName evidence="5">MarR-family transcriptional regulator</fullName>
    </submittedName>
</protein>
<keyword evidence="1" id="KW-0805">Transcription regulation</keyword>
<dbReference type="SUPFAM" id="SSF46785">
    <property type="entry name" value="Winged helix' DNA-binding domain"/>
    <property type="match status" value="1"/>
</dbReference>
<dbReference type="InterPro" id="IPR023187">
    <property type="entry name" value="Tscrpt_reg_MarR-type_CS"/>
</dbReference>
<evidence type="ECO:0000313" key="5">
    <source>
        <dbReference type="EMBL" id="CBA62861.1"/>
    </source>
</evidence>
<organism evidence="5 6">
    <name type="scientific">Clostridioides difficile (strain CD196)</name>
    <name type="common">Peptoclostridium difficile</name>
    <dbReference type="NCBI Taxonomy" id="645462"/>
    <lineage>
        <taxon>Bacteria</taxon>
        <taxon>Bacillati</taxon>
        <taxon>Bacillota</taxon>
        <taxon>Clostridia</taxon>
        <taxon>Peptostreptococcales</taxon>
        <taxon>Peptostreptococcaceae</taxon>
        <taxon>Clostridioides</taxon>
    </lineage>
</organism>
<evidence type="ECO:0000313" key="6">
    <source>
        <dbReference type="Proteomes" id="UP000002068"/>
    </source>
</evidence>
<reference evidence="5 6" key="1">
    <citation type="journal article" date="2009" name="Genome Biol.">
        <title>Comparative genome and phenotypic analysis of Clostridium difficile 027 strains provides insight into the evolution of a hypervirulent bacterium.</title>
        <authorList>
            <person name="Stabler R.A."/>
            <person name="He M."/>
            <person name="Dawson L."/>
            <person name="Martin M."/>
            <person name="Valiente E."/>
            <person name="Corton C."/>
            <person name="Lawley T.D."/>
            <person name="Sebaihia M."/>
            <person name="Quail M.A."/>
            <person name="Rose G."/>
            <person name="Gerding D.N."/>
            <person name="Gibert M."/>
            <person name="Popoff M.R."/>
            <person name="Parkhill J."/>
            <person name="Dougan G."/>
            <person name="Wren B.W."/>
        </authorList>
    </citation>
    <scope>NUCLEOTIDE SEQUENCE [LARGE SCALE GENOMIC DNA]</scope>
    <source>
        <strain evidence="5 6">CD196</strain>
    </source>
</reference>
<evidence type="ECO:0000259" key="4">
    <source>
        <dbReference type="PROSITE" id="PS50995"/>
    </source>
</evidence>
<accession>A0A0H3N6X2</accession>
<dbReference type="InterPro" id="IPR036388">
    <property type="entry name" value="WH-like_DNA-bd_sf"/>
</dbReference>
<evidence type="ECO:0000256" key="1">
    <source>
        <dbReference type="ARBA" id="ARBA00023015"/>
    </source>
</evidence>
<dbReference type="PRINTS" id="PR00598">
    <property type="entry name" value="HTHMARR"/>
</dbReference>